<dbReference type="InterPro" id="IPR027483">
    <property type="entry name" value="PInositol-4-P-4/5-kinase_C_sf"/>
</dbReference>
<evidence type="ECO:0000256" key="18">
    <source>
        <dbReference type="PROSITE-ProRule" id="PRU00781"/>
    </source>
</evidence>
<feature type="domain" description="PIPK" evidence="20">
    <location>
        <begin position="43"/>
        <end position="420"/>
    </location>
</feature>
<dbReference type="AlphaFoldDB" id="A0A2U3ZYI5"/>
<dbReference type="OrthoDB" id="20783at2759"/>
<dbReference type="Gene3D" id="3.30.810.10">
    <property type="entry name" value="2-Layer Sandwich"/>
    <property type="match status" value="2"/>
</dbReference>
<keyword evidence="3" id="KW-0963">Cytoplasm</keyword>
<comment type="catalytic activity">
    <reaction evidence="10">
        <text>1,2-dihexadecanoyl-sn-glycero-3-phospho-(1D-myo-inositol-5-phosphate) + ATP = 1,2-dihexadecanoyl-sn-glycero-3-phospho-(1D-myo-inositol-4,5-bisphosphate) + ADP + H(+)</text>
        <dbReference type="Rhea" id="RHEA:55992"/>
        <dbReference type="ChEBI" id="CHEBI:15378"/>
        <dbReference type="ChEBI" id="CHEBI:30616"/>
        <dbReference type="ChEBI" id="CHEBI:83423"/>
        <dbReference type="ChEBI" id="CHEBI:84968"/>
        <dbReference type="ChEBI" id="CHEBI:456216"/>
    </reaction>
    <physiologicalReaction direction="left-to-right" evidence="10">
        <dbReference type="Rhea" id="RHEA:55993"/>
    </physiologicalReaction>
</comment>
<evidence type="ECO:0000256" key="11">
    <source>
        <dbReference type="ARBA" id="ARBA00036698"/>
    </source>
</evidence>
<keyword evidence="6 18" id="KW-0418">Kinase</keyword>
<dbReference type="CTD" id="79837"/>
<dbReference type="InParanoid" id="A0A2U3ZYI5"/>
<evidence type="ECO:0000256" key="5">
    <source>
        <dbReference type="ARBA" id="ARBA00022741"/>
    </source>
</evidence>
<dbReference type="PANTHER" id="PTHR23086">
    <property type="entry name" value="PHOSPHATIDYLINOSITOL-4-PHOSPHATE 5-KINASE"/>
    <property type="match status" value="1"/>
</dbReference>
<evidence type="ECO:0000256" key="16">
    <source>
        <dbReference type="ARBA" id="ARBA00041993"/>
    </source>
</evidence>
<evidence type="ECO:0000256" key="7">
    <source>
        <dbReference type="ARBA" id="ARBA00022824"/>
    </source>
</evidence>
<keyword evidence="9" id="KW-0443">Lipid metabolism</keyword>
<dbReference type="GO" id="GO:0016309">
    <property type="term" value="F:1-phosphatidylinositol-5-phosphate 4-kinase activity"/>
    <property type="evidence" value="ECO:0007669"/>
    <property type="project" value="UniProtKB-EC"/>
</dbReference>
<protein>
    <recommendedName>
        <fullName evidence="15">Phosphatidylinositol 5-phosphate 4-kinase type-2 gamma</fullName>
        <ecNumber evidence="14">2.7.1.149</ecNumber>
    </recommendedName>
    <alternativeName>
        <fullName evidence="16">Phosphatidylinositol 5-phosphate 4-kinase type II gamma</fullName>
    </alternativeName>
</protein>
<dbReference type="GeneID" id="101328853"/>
<evidence type="ECO:0000256" key="4">
    <source>
        <dbReference type="ARBA" id="ARBA00022679"/>
    </source>
</evidence>
<name>A0A2U3ZYI5_TURTR</name>
<reference evidence="22" key="2">
    <citation type="submission" date="2025-08" db="UniProtKB">
        <authorList>
            <consortium name="RefSeq"/>
        </authorList>
    </citation>
    <scope>IDENTIFICATION</scope>
    <source>
        <tissue evidence="22">Spleen</tissue>
    </source>
</reference>
<proteinExistence type="predicted"/>
<evidence type="ECO:0000256" key="15">
    <source>
        <dbReference type="ARBA" id="ARBA00039392"/>
    </source>
</evidence>
<dbReference type="FunCoup" id="A0A2U3ZYI5">
    <property type="interactions" value="1862"/>
</dbReference>
<evidence type="ECO:0000256" key="10">
    <source>
        <dbReference type="ARBA" id="ARBA00036478"/>
    </source>
</evidence>
<keyword evidence="8 18" id="KW-0067">ATP-binding</keyword>
<dbReference type="GO" id="GO:0005783">
    <property type="term" value="C:endoplasmic reticulum"/>
    <property type="evidence" value="ECO:0007669"/>
    <property type="project" value="UniProtKB-SubCell"/>
</dbReference>
<gene>
    <name evidence="22" type="primary">PIP4K2C</name>
</gene>
<comment type="subcellular location">
    <subcellularLocation>
        <location evidence="2">Cytoplasm</location>
    </subcellularLocation>
    <subcellularLocation>
        <location evidence="1">Endoplasmic reticulum</location>
    </subcellularLocation>
</comment>
<dbReference type="SMART" id="SM00330">
    <property type="entry name" value="PIPKc"/>
    <property type="match status" value="1"/>
</dbReference>
<feature type="compositionally biased region" description="Basic and acidic residues" evidence="19">
    <location>
        <begin position="295"/>
        <end position="304"/>
    </location>
</feature>
<dbReference type="GO" id="GO:0005524">
    <property type="term" value="F:ATP binding"/>
    <property type="evidence" value="ECO:0007669"/>
    <property type="project" value="UniProtKB-UniRule"/>
</dbReference>
<sequence length="430" mass="47914">MASSSVPPATVPAPTAASGTGFGFASKTKKKHFVQQKVKVFRAADPLMGVFLWGVAHSINELSQVPPPVMLLPDDFKASSKIKVNNHLFRRENLPSHFKFKEYCPQVFRNLRDRFGIDDQDYLVSLTRSPPSESEGSDGRFLISYDRTLVIKEVSSEDIADMHSNLSNYHQYIVKCHGNTLLPQFLGMYRVSVDNEDSYMLVMRNMFSHRLPVHRKYDLKGSLVSREASDKEKVKELPTLKDMDFLNKNQKVYIAEEEKKVFLEKLKRDVEFLVQLKIMDYSLLLGIHDIIRGSEPEEEGPVREEESEGDGDCALTGPPALVGSYGTSPEGIGGYIHSHRPLGPGEFESFIDVYAIRSAEGAPQKEVYFMGLIDILTQYDAKKKAAHAAKTVKHGEELGEGCCLPSSGPDWTDGPGSSCYCGCTLLCGMN</sequence>
<dbReference type="GO" id="GO:0005886">
    <property type="term" value="C:plasma membrane"/>
    <property type="evidence" value="ECO:0007669"/>
    <property type="project" value="TreeGrafter"/>
</dbReference>
<dbReference type="RefSeq" id="XP_019773830.1">
    <property type="nucleotide sequence ID" value="XM_019918271.2"/>
</dbReference>
<dbReference type="GO" id="GO:0046854">
    <property type="term" value="P:phosphatidylinositol phosphate biosynthetic process"/>
    <property type="evidence" value="ECO:0007669"/>
    <property type="project" value="TreeGrafter"/>
</dbReference>
<evidence type="ECO:0000256" key="13">
    <source>
        <dbReference type="ARBA" id="ARBA00038742"/>
    </source>
</evidence>
<comment type="function">
    <text evidence="17">Phosphatidylinositol 5-phosphate 4-kinase with low enzymatic activity. May be a GTP sensor, has higher GTP-dependent kinase activity than ATP-dependent kinase activity. PIP4Ks negatively regulate insulin signaling through a catalytic-independent mechanism. They interact with PIP5Ks and suppress PIP5K-mediated PtdIns(4,5)P2 synthesis and insulin-dependent conversion to PtdIns(3,4,5)P3.</text>
</comment>
<comment type="catalytic activity">
    <reaction evidence="12">
        <text>1,2-dihexadecanoyl-sn-glycero-3-phospho-(1D-myo-inositol-5-phosphate) + GTP = 1,2-dihexadecanoyl-sn-glycero-3-phospho-(1D-myo-inositol-4,5-bisphosphate) + GDP + H(+)</text>
        <dbReference type="Rhea" id="RHEA:55964"/>
        <dbReference type="ChEBI" id="CHEBI:15378"/>
        <dbReference type="ChEBI" id="CHEBI:37565"/>
        <dbReference type="ChEBI" id="CHEBI:58189"/>
        <dbReference type="ChEBI" id="CHEBI:83423"/>
        <dbReference type="ChEBI" id="CHEBI:84968"/>
    </reaction>
    <physiologicalReaction direction="left-to-right" evidence="12">
        <dbReference type="Rhea" id="RHEA:55965"/>
    </physiologicalReaction>
</comment>
<evidence type="ECO:0000313" key="22">
    <source>
        <dbReference type="RefSeq" id="XP_019773830.1"/>
    </source>
</evidence>
<keyword evidence="4 18" id="KW-0808">Transferase</keyword>
<comment type="subunit">
    <text evidence="13">Interacts with PIP5K1A; the interaction inhibits PIP5K1A kinase activity.</text>
</comment>
<dbReference type="Pfam" id="PF01504">
    <property type="entry name" value="PIP5K"/>
    <property type="match status" value="1"/>
</dbReference>
<evidence type="ECO:0000259" key="20">
    <source>
        <dbReference type="PROSITE" id="PS51455"/>
    </source>
</evidence>
<keyword evidence="5 18" id="KW-0547">Nucleotide-binding</keyword>
<evidence type="ECO:0000256" key="3">
    <source>
        <dbReference type="ARBA" id="ARBA00022490"/>
    </source>
</evidence>
<evidence type="ECO:0000256" key="14">
    <source>
        <dbReference type="ARBA" id="ARBA00039039"/>
    </source>
</evidence>
<evidence type="ECO:0000256" key="2">
    <source>
        <dbReference type="ARBA" id="ARBA00004496"/>
    </source>
</evidence>
<evidence type="ECO:0000256" key="1">
    <source>
        <dbReference type="ARBA" id="ARBA00004240"/>
    </source>
</evidence>
<comment type="catalytic activity">
    <reaction evidence="11">
        <text>a 1,2-diacyl-sn-glycero-3-phospho-(1D-myo-inositol-5-phosphate) + ATP = a 1,2-diacyl-sn-glycero-3-phospho-(1D-myo-inositol-4,5-bisphosphate) + ADP + H(+)</text>
        <dbReference type="Rhea" id="RHEA:12280"/>
        <dbReference type="ChEBI" id="CHEBI:15378"/>
        <dbReference type="ChEBI" id="CHEBI:30616"/>
        <dbReference type="ChEBI" id="CHEBI:57795"/>
        <dbReference type="ChEBI" id="CHEBI:58456"/>
        <dbReference type="ChEBI" id="CHEBI:456216"/>
        <dbReference type="EC" id="2.7.1.149"/>
    </reaction>
    <physiologicalReaction direction="left-to-right" evidence="11">
        <dbReference type="Rhea" id="RHEA:12281"/>
    </physiologicalReaction>
</comment>
<dbReference type="Proteomes" id="UP000245320">
    <property type="component" value="Chromosome 11"/>
</dbReference>
<evidence type="ECO:0000256" key="9">
    <source>
        <dbReference type="ARBA" id="ARBA00023098"/>
    </source>
</evidence>
<dbReference type="FunFam" id="3.30.800.10:FF:000002">
    <property type="entry name" value="Phosphatidylinositol 5-phosphate 4-kinase type-2 beta"/>
    <property type="match status" value="1"/>
</dbReference>
<reference evidence="21" key="1">
    <citation type="submission" date="2024-06" db="UniProtKB">
        <authorList>
            <consortium name="RefSeq"/>
        </authorList>
    </citation>
    <scope>NUCLEOTIDE SEQUENCE [LARGE SCALE GENOMIC DNA]</scope>
</reference>
<dbReference type="GO" id="GO:0016308">
    <property type="term" value="F:1-phosphatidylinositol-4-phosphate 5-kinase activity"/>
    <property type="evidence" value="ECO:0007669"/>
    <property type="project" value="TreeGrafter"/>
</dbReference>
<feature type="region of interest" description="Disordered" evidence="19">
    <location>
        <begin position="295"/>
        <end position="316"/>
    </location>
</feature>
<dbReference type="PROSITE" id="PS51455">
    <property type="entry name" value="PIPK"/>
    <property type="match status" value="1"/>
</dbReference>
<keyword evidence="21" id="KW-1185">Reference proteome</keyword>
<dbReference type="EC" id="2.7.1.149" evidence="14"/>
<dbReference type="FunFam" id="3.30.810.10:FF:000004">
    <property type="entry name" value="Phosphatidylinositol 5-phosphate 4-kinase type-2 beta"/>
    <property type="match status" value="1"/>
</dbReference>
<evidence type="ECO:0000256" key="6">
    <source>
        <dbReference type="ARBA" id="ARBA00022777"/>
    </source>
</evidence>
<evidence type="ECO:0000256" key="17">
    <source>
        <dbReference type="ARBA" id="ARBA00046223"/>
    </source>
</evidence>
<evidence type="ECO:0000313" key="21">
    <source>
        <dbReference type="Proteomes" id="UP000245320"/>
    </source>
</evidence>
<accession>A0A2U3ZYI5</accession>
<dbReference type="InterPro" id="IPR027484">
    <property type="entry name" value="PInositol-4-P-5-kinase_N"/>
</dbReference>
<evidence type="ECO:0000256" key="8">
    <source>
        <dbReference type="ARBA" id="ARBA00022840"/>
    </source>
</evidence>
<dbReference type="PANTHER" id="PTHR23086:SF35">
    <property type="entry name" value="PHOSPHATIDYLINOSITOL 5-PHOSPHATE 4-KINASE TYPE-2 GAMMA"/>
    <property type="match status" value="1"/>
</dbReference>
<evidence type="ECO:0000256" key="12">
    <source>
        <dbReference type="ARBA" id="ARBA00036950"/>
    </source>
</evidence>
<dbReference type="Gene3D" id="3.30.800.10">
    <property type="entry name" value="Phosphatidylinositol Phosphate Kinase II Beta"/>
    <property type="match status" value="1"/>
</dbReference>
<dbReference type="InterPro" id="IPR023610">
    <property type="entry name" value="PInositol-4/5-P-5/4-kinase"/>
</dbReference>
<evidence type="ECO:0000256" key="19">
    <source>
        <dbReference type="SAM" id="MobiDB-lite"/>
    </source>
</evidence>
<keyword evidence="7" id="KW-0256">Endoplasmic reticulum</keyword>
<organism evidence="21 22">
    <name type="scientific">Tursiops truncatus</name>
    <name type="common">Atlantic bottle-nosed dolphin</name>
    <name type="synonym">Delphinus truncatus</name>
    <dbReference type="NCBI Taxonomy" id="9739"/>
    <lineage>
        <taxon>Eukaryota</taxon>
        <taxon>Metazoa</taxon>
        <taxon>Chordata</taxon>
        <taxon>Craniata</taxon>
        <taxon>Vertebrata</taxon>
        <taxon>Euteleostomi</taxon>
        <taxon>Mammalia</taxon>
        <taxon>Eutheria</taxon>
        <taxon>Laurasiatheria</taxon>
        <taxon>Artiodactyla</taxon>
        <taxon>Whippomorpha</taxon>
        <taxon>Cetacea</taxon>
        <taxon>Odontoceti</taxon>
        <taxon>Delphinidae</taxon>
        <taxon>Tursiops</taxon>
    </lineage>
</organism>
<dbReference type="InterPro" id="IPR002498">
    <property type="entry name" value="PInositol-4-P-4/5-kinase_core"/>
</dbReference>
<dbReference type="SUPFAM" id="SSF56104">
    <property type="entry name" value="SAICAR synthase-like"/>
    <property type="match status" value="1"/>
</dbReference>